<feature type="transmembrane region" description="Helical" evidence="1">
    <location>
        <begin position="20"/>
        <end position="44"/>
    </location>
</feature>
<evidence type="ECO:0000313" key="2">
    <source>
        <dbReference type="EMBL" id="PTB81197.1"/>
    </source>
</evidence>
<keyword evidence="1" id="KW-0812">Transmembrane</keyword>
<organism evidence="2 3">
    <name type="scientific">Trichoderma longibrachiatum ATCC 18648</name>
    <dbReference type="NCBI Taxonomy" id="983965"/>
    <lineage>
        <taxon>Eukaryota</taxon>
        <taxon>Fungi</taxon>
        <taxon>Dikarya</taxon>
        <taxon>Ascomycota</taxon>
        <taxon>Pezizomycotina</taxon>
        <taxon>Sordariomycetes</taxon>
        <taxon>Hypocreomycetidae</taxon>
        <taxon>Hypocreales</taxon>
        <taxon>Hypocreaceae</taxon>
        <taxon>Trichoderma</taxon>
    </lineage>
</organism>
<keyword evidence="1" id="KW-0472">Membrane</keyword>
<gene>
    <name evidence="2" type="ORF">M440DRAFT_1010006</name>
</gene>
<keyword evidence="1" id="KW-1133">Transmembrane helix</keyword>
<dbReference type="EMBL" id="KZ679126">
    <property type="protein sequence ID" value="PTB81197.1"/>
    <property type="molecule type" value="Genomic_DNA"/>
</dbReference>
<keyword evidence="3" id="KW-1185">Reference proteome</keyword>
<proteinExistence type="predicted"/>
<name>A0A2T4CI05_TRILO</name>
<evidence type="ECO:0000313" key="3">
    <source>
        <dbReference type="Proteomes" id="UP000240760"/>
    </source>
</evidence>
<dbReference type="Proteomes" id="UP000240760">
    <property type="component" value="Unassembled WGS sequence"/>
</dbReference>
<sequence length="61" mass="6980">MLSGYWLERQRCFDLVPPMHAMVLLLFCYPVFPLFSLSLICLVMELSGSKLDNLIVVSSSR</sequence>
<dbReference type="AlphaFoldDB" id="A0A2T4CI05"/>
<accession>A0A2T4CI05</accession>
<reference evidence="2 3" key="1">
    <citation type="submission" date="2016-07" db="EMBL/GenBank/DDBJ databases">
        <title>Multiple horizontal gene transfer events from other fungi enriched the ability of initially mycotrophic Trichoderma (Ascomycota) to feed on dead plant biomass.</title>
        <authorList>
            <consortium name="DOE Joint Genome Institute"/>
            <person name="Aerts A."/>
            <person name="Atanasova L."/>
            <person name="Chenthamara K."/>
            <person name="Zhang J."/>
            <person name="Grujic M."/>
            <person name="Henrissat B."/>
            <person name="Kuo A."/>
            <person name="Salamov A."/>
            <person name="Lipzen A."/>
            <person name="Labutti K."/>
            <person name="Barry K."/>
            <person name="Miao Y."/>
            <person name="Rahimi M.J."/>
            <person name="Shen Q."/>
            <person name="Grigoriev I.V."/>
            <person name="Kubicek C.P."/>
            <person name="Druzhinina I.S."/>
        </authorList>
    </citation>
    <scope>NUCLEOTIDE SEQUENCE [LARGE SCALE GENOMIC DNA]</scope>
    <source>
        <strain evidence="2 3">ATCC 18648</strain>
    </source>
</reference>
<evidence type="ECO:0000256" key="1">
    <source>
        <dbReference type="SAM" id="Phobius"/>
    </source>
</evidence>
<protein>
    <submittedName>
        <fullName evidence="2">Uncharacterized protein</fullName>
    </submittedName>
</protein>